<gene>
    <name evidence="1" type="ORF">SAMN05444164_6283</name>
</gene>
<sequence length="1000" mass="105848">MTWNYSVTLNDSSNVGGSADASLVYDLEQALNIWQRYILGIGTMVVSLNILPTAVGRADGGPTSSYNVGTNGGLAVYEPSSQYELTTGQHVPGTTSDITINIDPGYFQYIDLDYGLSWSSQVPGNVINPINVFLHELMHGFGMTGWYDQSGQLAGAYESTFDTLIQKTATGANFVGANAEAAYGGPVPLTTDSTTQNYYHFGNQQSDLYATPSTVKDPLTLDLMNGIVFYADYQYAISNLDIGVLKDLGYSIRTTPVVTASDQSAARNQVYAASSLFSVNMAAGDSITEYSFWDTNGNGHWTVGGIVQGTNTEIDISASQLAQASYQAGPGSDTLWVRAFDGYFWSDWKPFVISPADHAPVVTAANVIGSRGQLSVAESSLFSASDADGDTITQYAFWDTEGHGHWAINGATQATNAEIDVSAASLSQVSYVFGTAPDTLWVRAYDGYLWGAWVPFTATPSLDHAPVVSATDVSATHGQDIAASSLFSVTDADGDTITAYQLWDSTSDPASGHWVVGGAAQATNIAIDVTPAQLTSTSFQSGSGSDDLWVRANDGTTWGAWKEFHVNAPIDHAPVVSASDMTATHGQDIAASSLFTVSDADNDTITAYQLWDSTSDPASGHWVVGGVAQATNIAIDVTPAQLTSASFQSGSGSDDLWVRANDGMTWGAWKEFHVNAPIDHAPVVSASDMTATHGQDIAASSLFTVSDADNDTITHYQFWDSTADPASGHWVVGGVAQAANIAIDVTPTQLTNASFQSGSGSDDLWVRAFDGMTWGNWKEFHVNAPADNLPIVSATDFSAGHGQDIAASTLFSTADADGDTITNYQLWDSTSDPSSGHWVVAGVAQGANVAIDVTAAQLSNTSFQSGSGSHDLWARAYDGIAWGPWKEFHVTAPIDHAPVVTASDFHATANESVAASSLFSVSDADRDSMSQYQVWDSTPATNSGHWSIGGNAQPTNTAINVSAAQLASTTFDGGTVSDDLWVRANDGMIWSAWQEFHFIV</sequence>
<name>A0A1H5EKZ1_9BRAD</name>
<accession>A0A1H5EKZ1</accession>
<dbReference type="AlphaFoldDB" id="A0A1H5EKZ1"/>
<reference evidence="1 2" key="1">
    <citation type="submission" date="2016-10" db="EMBL/GenBank/DDBJ databases">
        <authorList>
            <person name="de Groot N.N."/>
        </authorList>
    </citation>
    <scope>NUCLEOTIDE SEQUENCE [LARGE SCALE GENOMIC DNA]</scope>
    <source>
        <strain evidence="1 2">MT12</strain>
    </source>
</reference>
<dbReference type="Proteomes" id="UP000198992">
    <property type="component" value="Unassembled WGS sequence"/>
</dbReference>
<evidence type="ECO:0000313" key="2">
    <source>
        <dbReference type="Proteomes" id="UP000198992"/>
    </source>
</evidence>
<protein>
    <submittedName>
        <fullName evidence="1">Uncharacterized protein</fullName>
    </submittedName>
</protein>
<proteinExistence type="predicted"/>
<organism evidence="1 2">
    <name type="scientific">Bradyrhizobium erythrophlei</name>
    <dbReference type="NCBI Taxonomy" id="1437360"/>
    <lineage>
        <taxon>Bacteria</taxon>
        <taxon>Pseudomonadati</taxon>
        <taxon>Pseudomonadota</taxon>
        <taxon>Alphaproteobacteria</taxon>
        <taxon>Hyphomicrobiales</taxon>
        <taxon>Nitrobacteraceae</taxon>
        <taxon>Bradyrhizobium</taxon>
    </lineage>
</organism>
<evidence type="ECO:0000313" key="1">
    <source>
        <dbReference type="EMBL" id="SED91827.1"/>
    </source>
</evidence>
<dbReference type="EMBL" id="FNTH01000001">
    <property type="protein sequence ID" value="SED91827.1"/>
    <property type="molecule type" value="Genomic_DNA"/>
</dbReference>